<feature type="region of interest" description="Disordered" evidence="1">
    <location>
        <begin position="213"/>
        <end position="232"/>
    </location>
</feature>
<organism evidence="4 5">
    <name type="scientific">Lysobacter brunescens</name>
    <dbReference type="NCBI Taxonomy" id="262323"/>
    <lineage>
        <taxon>Bacteria</taxon>
        <taxon>Pseudomonadati</taxon>
        <taxon>Pseudomonadota</taxon>
        <taxon>Gammaproteobacteria</taxon>
        <taxon>Lysobacterales</taxon>
        <taxon>Lysobacteraceae</taxon>
        <taxon>Lysobacter</taxon>
    </lineage>
</organism>
<dbReference type="RefSeq" id="WP_386822175.1">
    <property type="nucleotide sequence ID" value="NZ_JBHTIF010000001.1"/>
</dbReference>
<sequence length="232" mass="25614">MPASAPFALLILLLPVAAGAAPQAVATDPAGGVTIYRCTDAKGRLSLRDSPCLAGERQEVRSMLRPKDAPPRPVVAMPPPREDASLPPPSPQVVFLQPPRPLYECITPDNTRYLSDSPEGNPRLVPMWVTDGPAIQAYREYQPPQLQVRVDDGQVSGGYTSGGWRDRIVTGWAGQHWIRDACHPLPQTEVCARLRDRRDEIRRRFAIAQPSERATLGREERSINARLTQDCP</sequence>
<feature type="region of interest" description="Disordered" evidence="1">
    <location>
        <begin position="64"/>
        <end position="89"/>
    </location>
</feature>
<evidence type="ECO:0000313" key="5">
    <source>
        <dbReference type="Proteomes" id="UP001597110"/>
    </source>
</evidence>
<dbReference type="Pfam" id="PF13511">
    <property type="entry name" value="DUF4124"/>
    <property type="match status" value="1"/>
</dbReference>
<name>A0ABW2Y8P9_9GAMM</name>
<evidence type="ECO:0000256" key="2">
    <source>
        <dbReference type="SAM" id="SignalP"/>
    </source>
</evidence>
<feature type="signal peptide" evidence="2">
    <location>
        <begin position="1"/>
        <end position="20"/>
    </location>
</feature>
<feature type="domain" description="DUF4124" evidence="3">
    <location>
        <begin position="29"/>
        <end position="75"/>
    </location>
</feature>
<comment type="caution">
    <text evidence="4">The sequence shown here is derived from an EMBL/GenBank/DDBJ whole genome shotgun (WGS) entry which is preliminary data.</text>
</comment>
<protein>
    <submittedName>
        <fullName evidence="4">DUF4124 domain-containing protein</fullName>
    </submittedName>
</protein>
<evidence type="ECO:0000259" key="3">
    <source>
        <dbReference type="Pfam" id="PF13511"/>
    </source>
</evidence>
<accession>A0ABW2Y8P9</accession>
<proteinExistence type="predicted"/>
<feature type="chain" id="PRO_5045103670" evidence="2">
    <location>
        <begin position="21"/>
        <end position="232"/>
    </location>
</feature>
<evidence type="ECO:0000256" key="1">
    <source>
        <dbReference type="SAM" id="MobiDB-lite"/>
    </source>
</evidence>
<dbReference type="Proteomes" id="UP001597110">
    <property type="component" value="Unassembled WGS sequence"/>
</dbReference>
<dbReference type="InterPro" id="IPR025392">
    <property type="entry name" value="DUF4124"/>
</dbReference>
<gene>
    <name evidence="4" type="ORF">ACFQ0E_02800</name>
</gene>
<reference evidence="5" key="1">
    <citation type="journal article" date="2019" name="Int. J. Syst. Evol. Microbiol.">
        <title>The Global Catalogue of Microorganisms (GCM) 10K type strain sequencing project: providing services to taxonomists for standard genome sequencing and annotation.</title>
        <authorList>
            <consortium name="The Broad Institute Genomics Platform"/>
            <consortium name="The Broad Institute Genome Sequencing Center for Infectious Disease"/>
            <person name="Wu L."/>
            <person name="Ma J."/>
        </authorList>
    </citation>
    <scope>NUCLEOTIDE SEQUENCE [LARGE SCALE GENOMIC DNA]</scope>
    <source>
        <strain evidence="5">CCUG 55585</strain>
    </source>
</reference>
<evidence type="ECO:0000313" key="4">
    <source>
        <dbReference type="EMBL" id="MFD0724520.1"/>
    </source>
</evidence>
<dbReference type="EMBL" id="JBHTIF010000001">
    <property type="protein sequence ID" value="MFD0724520.1"/>
    <property type="molecule type" value="Genomic_DNA"/>
</dbReference>
<keyword evidence="5" id="KW-1185">Reference proteome</keyword>
<keyword evidence="2" id="KW-0732">Signal</keyword>